<accession>A0ABR9JF42</accession>
<protein>
    <recommendedName>
        <fullName evidence="4">THIF-type NAD/FAD binding fold domain-containing protein</fullName>
    </recommendedName>
</protein>
<dbReference type="EMBL" id="JADBED010000001">
    <property type="protein sequence ID" value="MBE1524551.1"/>
    <property type="molecule type" value="Genomic_DNA"/>
</dbReference>
<evidence type="ECO:0000256" key="1">
    <source>
        <dbReference type="SAM" id="MobiDB-lite"/>
    </source>
</evidence>
<feature type="region of interest" description="Disordered" evidence="1">
    <location>
        <begin position="281"/>
        <end position="311"/>
    </location>
</feature>
<proteinExistence type="predicted"/>
<evidence type="ECO:0000313" key="3">
    <source>
        <dbReference type="Proteomes" id="UP000643525"/>
    </source>
</evidence>
<dbReference type="RefSeq" id="WP_192595545.1">
    <property type="nucleotide sequence ID" value="NZ_BAAALJ010000002.1"/>
</dbReference>
<organism evidence="2 3">
    <name type="scientific">Nesterenkonia lutea</name>
    <dbReference type="NCBI Taxonomy" id="272919"/>
    <lineage>
        <taxon>Bacteria</taxon>
        <taxon>Bacillati</taxon>
        <taxon>Actinomycetota</taxon>
        <taxon>Actinomycetes</taxon>
        <taxon>Micrococcales</taxon>
        <taxon>Micrococcaceae</taxon>
        <taxon>Nesterenkonia</taxon>
    </lineage>
</organism>
<dbReference type="Proteomes" id="UP000643525">
    <property type="component" value="Unassembled WGS sequence"/>
</dbReference>
<evidence type="ECO:0000313" key="2">
    <source>
        <dbReference type="EMBL" id="MBE1524551.1"/>
    </source>
</evidence>
<comment type="caution">
    <text evidence="2">The sequence shown here is derived from an EMBL/GenBank/DDBJ whole genome shotgun (WGS) entry which is preliminary data.</text>
</comment>
<dbReference type="Gene3D" id="3.40.50.720">
    <property type="entry name" value="NAD(P)-binding Rossmann-like Domain"/>
    <property type="match status" value="1"/>
</dbReference>
<sequence>MDPAPRPASWQQVFVLDERTVQLGLDEHAVRIIGPAQRTLDRLQSHLAAEGFQVPTPQNATDKDTTDQPDAALAVDQHAAAREIQVRARRRLAAVLLEGLPVAAKLVAEQLTQMQVGMLLLCDERTVLHQDVAAGYPAAAVGLTRAAAVRRACRRHRPEALIVTRAAPRREGLQGSPGVDTATRTGSGGRTGSEAGPGGEREVQPEPVDIHVLFTEGAIAPRQLAEAASRAQAVLPVVWNHADWRIGPLLSQEPGPCPQCLLLHGLGQDPHWEALQIALAGSSHHSSQRPDQHSHDTPGSRTGTRLDPGPESAAVVASLVAREVQLAVDGQHAPQTVARVLCLSGPAGRLSIEPAAPHPECECRLRAADSR</sequence>
<feature type="region of interest" description="Disordered" evidence="1">
    <location>
        <begin position="169"/>
        <end position="205"/>
    </location>
</feature>
<name>A0ABR9JF42_9MICC</name>
<feature type="compositionally biased region" description="Basic and acidic residues" evidence="1">
    <location>
        <begin position="288"/>
        <end position="298"/>
    </location>
</feature>
<keyword evidence="3" id="KW-1185">Reference proteome</keyword>
<reference evidence="2 3" key="1">
    <citation type="submission" date="2020-10" db="EMBL/GenBank/DDBJ databases">
        <title>Sequencing the genomes of 1000 actinobacteria strains.</title>
        <authorList>
            <person name="Klenk H.-P."/>
        </authorList>
    </citation>
    <scope>NUCLEOTIDE SEQUENCE [LARGE SCALE GENOMIC DNA]</scope>
    <source>
        <strain evidence="2 3">DSM 15666</strain>
    </source>
</reference>
<gene>
    <name evidence="2" type="ORF">H4W27_001669</name>
</gene>
<evidence type="ECO:0008006" key="4">
    <source>
        <dbReference type="Google" id="ProtNLM"/>
    </source>
</evidence>
<feature type="compositionally biased region" description="Gly residues" evidence="1">
    <location>
        <begin position="186"/>
        <end position="198"/>
    </location>
</feature>